<protein>
    <submittedName>
        <fullName evidence="1">Uncharacterized protein</fullName>
    </submittedName>
</protein>
<accession>A0A3P9N6M2</accession>
<dbReference type="AlphaFoldDB" id="A0A3P9N6M2"/>
<evidence type="ECO:0000313" key="1">
    <source>
        <dbReference type="Ensembl" id="ENSPREP00000005204.1"/>
    </source>
</evidence>
<dbReference type="Ensembl" id="ENSPRET00000005273.1">
    <property type="protein sequence ID" value="ENSPREP00000005204.1"/>
    <property type="gene ID" value="ENSPREG00000003636.1"/>
</dbReference>
<reference evidence="1" key="3">
    <citation type="submission" date="2025-09" db="UniProtKB">
        <authorList>
            <consortium name="Ensembl"/>
        </authorList>
    </citation>
    <scope>IDENTIFICATION</scope>
    <source>
        <strain evidence="1">Guanapo</strain>
    </source>
</reference>
<name>A0A3P9N6M2_POERE</name>
<dbReference type="Proteomes" id="UP000242638">
    <property type="component" value="Unassembled WGS sequence"/>
</dbReference>
<keyword evidence="2" id="KW-1185">Reference proteome</keyword>
<proteinExistence type="predicted"/>
<reference evidence="2" key="1">
    <citation type="submission" date="2013-11" db="EMBL/GenBank/DDBJ databases">
        <title>The genomic landscape of the Guanapo guppy.</title>
        <authorList>
            <person name="Kuenstner A."/>
            <person name="Dreyer C."/>
        </authorList>
    </citation>
    <scope>NUCLEOTIDE SEQUENCE</scope>
    <source>
        <strain evidence="2">Guanapo</strain>
    </source>
</reference>
<organism evidence="1 2">
    <name type="scientific">Poecilia reticulata</name>
    <name type="common">Guppy</name>
    <name type="synonym">Acanthophacelus reticulatus</name>
    <dbReference type="NCBI Taxonomy" id="8081"/>
    <lineage>
        <taxon>Eukaryota</taxon>
        <taxon>Metazoa</taxon>
        <taxon>Chordata</taxon>
        <taxon>Craniata</taxon>
        <taxon>Vertebrata</taxon>
        <taxon>Euteleostomi</taxon>
        <taxon>Actinopterygii</taxon>
        <taxon>Neopterygii</taxon>
        <taxon>Teleostei</taxon>
        <taxon>Neoteleostei</taxon>
        <taxon>Acanthomorphata</taxon>
        <taxon>Ovalentaria</taxon>
        <taxon>Atherinomorphae</taxon>
        <taxon>Cyprinodontiformes</taxon>
        <taxon>Poeciliidae</taxon>
        <taxon>Poeciliinae</taxon>
        <taxon>Poecilia</taxon>
    </lineage>
</organism>
<evidence type="ECO:0000313" key="2">
    <source>
        <dbReference type="Proteomes" id="UP000242638"/>
    </source>
</evidence>
<sequence>YRHVSRAERRGRTITRRAGDGEKAVFYNNLFKQLEVHQSSAKSIIHNWKTLKMSANFPKCGHLTKFTISGHFLVKHHQRKSKNPGAPYRNLHA</sequence>
<reference evidence="1" key="2">
    <citation type="submission" date="2025-08" db="UniProtKB">
        <authorList>
            <consortium name="Ensembl"/>
        </authorList>
    </citation>
    <scope>IDENTIFICATION</scope>
    <source>
        <strain evidence="1">Guanapo</strain>
    </source>
</reference>